<evidence type="ECO:0000256" key="1">
    <source>
        <dbReference type="SAM" id="MobiDB-lite"/>
    </source>
</evidence>
<comment type="caution">
    <text evidence="2">The sequence shown here is derived from an EMBL/GenBank/DDBJ whole genome shotgun (WGS) entry which is preliminary data.</text>
</comment>
<dbReference type="AlphaFoldDB" id="A0A7W0DVF6"/>
<protein>
    <submittedName>
        <fullName evidence="2">Uncharacterized protein</fullName>
    </submittedName>
</protein>
<evidence type="ECO:0000313" key="3">
    <source>
        <dbReference type="Proteomes" id="UP000545761"/>
    </source>
</evidence>
<dbReference type="Proteomes" id="UP000545761">
    <property type="component" value="Unassembled WGS sequence"/>
</dbReference>
<feature type="region of interest" description="Disordered" evidence="1">
    <location>
        <begin position="1"/>
        <end position="61"/>
    </location>
</feature>
<dbReference type="RefSeq" id="WP_181662885.1">
    <property type="nucleotide sequence ID" value="NZ_JACEHE010000066.1"/>
</dbReference>
<sequence>MHQPTEPPAASEEPLTEEPLLCPCGNPAHQPTRIGQTVSRGPERNLYACPETTRYGLGRAS</sequence>
<name>A0A7W0DVF6_9ACTN</name>
<accession>A0A7W0DVF6</accession>
<evidence type="ECO:0000313" key="2">
    <source>
        <dbReference type="EMBL" id="MBA2951974.1"/>
    </source>
</evidence>
<reference evidence="2 3" key="1">
    <citation type="submission" date="2020-07" db="EMBL/GenBank/DDBJ databases">
        <title>Streptomyces isolated from Indian soil.</title>
        <authorList>
            <person name="Mandal S."/>
            <person name="Maiti P.K."/>
        </authorList>
    </citation>
    <scope>NUCLEOTIDE SEQUENCE [LARGE SCALE GENOMIC DNA]</scope>
    <source>
        <strain evidence="2 3">PSKA28</strain>
    </source>
</reference>
<gene>
    <name evidence="2" type="ORF">H1D24_41095</name>
</gene>
<proteinExistence type="predicted"/>
<dbReference type="EMBL" id="JACEHE010000066">
    <property type="protein sequence ID" value="MBA2951974.1"/>
    <property type="molecule type" value="Genomic_DNA"/>
</dbReference>
<feature type="compositionally biased region" description="Low complexity" evidence="1">
    <location>
        <begin position="8"/>
        <end position="24"/>
    </location>
</feature>
<organism evidence="2 3">
    <name type="scientific">Streptomyces himalayensis subsp. himalayensis</name>
    <dbReference type="NCBI Taxonomy" id="2756131"/>
    <lineage>
        <taxon>Bacteria</taxon>
        <taxon>Bacillati</taxon>
        <taxon>Actinomycetota</taxon>
        <taxon>Actinomycetes</taxon>
        <taxon>Kitasatosporales</taxon>
        <taxon>Streptomycetaceae</taxon>
        <taxon>Streptomyces</taxon>
        <taxon>Streptomyces himalayensis</taxon>
    </lineage>
</organism>